<organism evidence="1 2">
    <name type="scientific">Anaerococcus martiniensis</name>
    <dbReference type="NCBI Taxonomy" id="3115615"/>
    <lineage>
        <taxon>Bacteria</taxon>
        <taxon>Bacillati</taxon>
        <taxon>Bacillota</taxon>
        <taxon>Tissierellia</taxon>
        <taxon>Tissierellales</taxon>
        <taxon>Peptoniphilaceae</taxon>
        <taxon>Anaerococcus</taxon>
    </lineage>
</organism>
<dbReference type="EMBL" id="JBGMEI010000002">
    <property type="protein sequence ID" value="MFO3664987.1"/>
    <property type="molecule type" value="Genomic_DNA"/>
</dbReference>
<name>A0ABW9M6G7_9FIRM</name>
<comment type="caution">
    <text evidence="1">The sequence shown here is derived from an EMBL/GenBank/DDBJ whole genome shotgun (WGS) entry which is preliminary data.</text>
</comment>
<proteinExistence type="predicted"/>
<dbReference type="RefSeq" id="WP_410030723.1">
    <property type="nucleotide sequence ID" value="NZ_JBGMEI010000002.1"/>
</dbReference>
<dbReference type="Proteomes" id="UP001637996">
    <property type="component" value="Unassembled WGS sequence"/>
</dbReference>
<sequence length="76" mass="9024">MENKYYDQALEFTIKEFEEDSEIAFLGVYEGYEVYRIKNNDDESNFLVDEYILADEDGVVKSYYHESVDIARKFGI</sequence>
<evidence type="ECO:0000313" key="2">
    <source>
        <dbReference type="Proteomes" id="UP001637996"/>
    </source>
</evidence>
<accession>A0ABW9M6G7</accession>
<evidence type="ECO:0000313" key="1">
    <source>
        <dbReference type="EMBL" id="MFO3664987.1"/>
    </source>
</evidence>
<protein>
    <submittedName>
        <fullName evidence="1">Uncharacterized protein</fullName>
    </submittedName>
</protein>
<gene>
    <name evidence="1" type="ORF">ACCQ41_01775</name>
</gene>
<keyword evidence="2" id="KW-1185">Reference proteome</keyword>
<reference evidence="1 2" key="1">
    <citation type="journal article" date="2025" name="Anaerobe">
        <title>Description of Anaerococcus kampingiae sp. nov., Anaerococcus groningensis sp. nov., Anaerococcus martiniensis sp. nov., and Anaerococcus cruorum sp. nov., isolated from human clinical specimens.</title>
        <authorList>
            <person name="Boiten K.E."/>
            <person name="Meijer J."/>
            <person name="van Wezel E.M."/>
            <person name="Veloo A.C.M."/>
        </authorList>
    </citation>
    <scope>NUCLEOTIDE SEQUENCE [LARGE SCALE GENOMIC DNA]</scope>
    <source>
        <strain evidence="1 2">ENR0831</strain>
    </source>
</reference>